<evidence type="ECO:0000313" key="3">
    <source>
        <dbReference type="EMBL" id="AKV74493.1"/>
    </source>
</evidence>
<keyword evidence="1" id="KW-0472">Membrane</keyword>
<evidence type="ECO:0000313" key="12">
    <source>
        <dbReference type="Proteomes" id="UP000062475"/>
    </source>
</evidence>
<evidence type="ECO:0000313" key="10">
    <source>
        <dbReference type="Proteomes" id="UP000061362"/>
    </source>
</evidence>
<dbReference type="EMBL" id="CP012176">
    <property type="protein sequence ID" value="AKV83468.1"/>
    <property type="molecule type" value="Genomic_DNA"/>
</dbReference>
<feature type="transmembrane region" description="Helical" evidence="1">
    <location>
        <begin position="37"/>
        <end position="60"/>
    </location>
</feature>
<dbReference type="PATRIC" id="fig|43687.5.peg.1624"/>
<proteinExistence type="predicted"/>
<gene>
    <name evidence="2" type="ORF">HA72_1495</name>
    <name evidence="3" type="ORF">MsedA_1516</name>
    <name evidence="4" type="ORF">MsedB_1518</name>
    <name evidence="5" type="ORF">MsedC_1516</name>
    <name evidence="6" type="ORF">MsedD_1517</name>
    <name evidence="7" type="ORF">MsedE_1522</name>
</gene>
<dbReference type="Proteomes" id="UP000068832">
    <property type="component" value="Chromosome"/>
</dbReference>
<dbReference type="EMBL" id="CP012175">
    <property type="protein sequence ID" value="AKV81228.1"/>
    <property type="molecule type" value="Genomic_DNA"/>
</dbReference>
<evidence type="ECO:0000313" key="4">
    <source>
        <dbReference type="EMBL" id="AKV76732.1"/>
    </source>
</evidence>
<reference evidence="10 11" key="2">
    <citation type="journal article" date="2015" name="Genome Announc.">
        <title>Complete Genome Sequences of Evolved Arsenate-Resistant Metallosphaera sedula Strains.</title>
        <authorList>
            <person name="Ai C."/>
            <person name="McCarthy S."/>
            <person name="Schackwitz W."/>
            <person name="Martin J."/>
            <person name="Lipzen A."/>
            <person name="Blum P."/>
        </authorList>
    </citation>
    <scope>NUCLEOTIDE SEQUENCE [LARGE SCALE GENOMIC DNA]</scope>
    <source>
        <strain evidence="5 11">ARS120-1</strain>
        <strain evidence="6 10">ARS120-2</strain>
        <strain evidence="3 13">ARS50-1</strain>
        <strain evidence="4 12">ARS50-2</strain>
    </source>
</reference>
<dbReference type="Proteomes" id="UP000062475">
    <property type="component" value="Chromosome"/>
</dbReference>
<evidence type="ECO:0000313" key="8">
    <source>
        <dbReference type="Proteomes" id="UP000029084"/>
    </source>
</evidence>
<dbReference type="Proteomes" id="UP000056255">
    <property type="component" value="Chromosome"/>
</dbReference>
<dbReference type="AlphaFoldDB" id="A0A088E5Q9"/>
<evidence type="ECO:0000313" key="11">
    <source>
        <dbReference type="Proteomes" id="UP000062398"/>
    </source>
</evidence>
<protein>
    <submittedName>
        <fullName evidence="2">Uncharacterized protein</fullName>
    </submittedName>
</protein>
<dbReference type="EMBL" id="CP008822">
    <property type="protein sequence ID" value="AIM27636.1"/>
    <property type="molecule type" value="Genomic_DNA"/>
</dbReference>
<evidence type="ECO:0000256" key="1">
    <source>
        <dbReference type="SAM" id="Phobius"/>
    </source>
</evidence>
<dbReference type="Proteomes" id="UP000029084">
    <property type="component" value="Chromosome"/>
</dbReference>
<dbReference type="EMBL" id="CP012174">
    <property type="protein sequence ID" value="AKV78983.1"/>
    <property type="molecule type" value="Genomic_DNA"/>
</dbReference>
<reference evidence="7 9" key="3">
    <citation type="submission" date="2015-07" db="EMBL/GenBank/DDBJ databases">
        <title>Physiological, transcriptional responses and genome re-sequencing of acid resistant extremely thermoacidophilic Metallosphaera sedula SARC-M1.</title>
        <authorList>
            <person name="Ai C."/>
            <person name="McCarthy S."/>
            <person name="Eckrich V."/>
            <person name="Rudrappa D."/>
            <person name="Qiu G."/>
            <person name="Blum P."/>
        </authorList>
    </citation>
    <scope>NUCLEOTIDE SEQUENCE [LARGE SCALE GENOMIC DNA]</scope>
    <source>
        <strain evidence="7 9">SARC-M1</strain>
    </source>
</reference>
<evidence type="ECO:0000313" key="5">
    <source>
        <dbReference type="EMBL" id="AKV78983.1"/>
    </source>
</evidence>
<sequence>MNKYYLAMGIAFLIDIIIYSLYPVFNNTIPSIGGLTTFYSYQIILLIVSTILFAGVVLAVKENGGR</sequence>
<evidence type="ECO:0000313" key="13">
    <source>
        <dbReference type="Proteomes" id="UP000068832"/>
    </source>
</evidence>
<dbReference type="Proteomes" id="UP000061362">
    <property type="component" value="Chromosome"/>
</dbReference>
<evidence type="ECO:0000313" key="2">
    <source>
        <dbReference type="EMBL" id="AIM27636.1"/>
    </source>
</evidence>
<dbReference type="OMA" id="LTEFYWI"/>
<evidence type="ECO:0000313" key="6">
    <source>
        <dbReference type="EMBL" id="AKV81228.1"/>
    </source>
</evidence>
<feature type="transmembrane region" description="Helical" evidence="1">
    <location>
        <begin position="5"/>
        <end position="25"/>
    </location>
</feature>
<name>A0A088E5Q9_9CREN</name>
<keyword evidence="1" id="KW-0812">Transmembrane</keyword>
<evidence type="ECO:0000313" key="9">
    <source>
        <dbReference type="Proteomes" id="UP000056255"/>
    </source>
</evidence>
<reference evidence="2 8" key="1">
    <citation type="journal article" date="2014" name="J. Bacteriol.">
        <title>Role of an Archaeal PitA Transporter in the Copper and Arsenic Resistance of Metallosphaera sedula, an Extreme Thermoacidophile.</title>
        <authorList>
            <person name="McCarthy S."/>
            <person name="Ai C."/>
            <person name="Wheaton G."/>
            <person name="Tevatia R."/>
            <person name="Eckrich V."/>
            <person name="Kelly R."/>
            <person name="Blum P."/>
        </authorList>
    </citation>
    <scope>NUCLEOTIDE SEQUENCE [LARGE SCALE GENOMIC DNA]</scope>
    <source>
        <strain evidence="2 8">CuR1</strain>
    </source>
</reference>
<dbReference type="Proteomes" id="UP000062398">
    <property type="component" value="Chromosome"/>
</dbReference>
<organism evidence="2 8">
    <name type="scientific">Metallosphaera sedula</name>
    <dbReference type="NCBI Taxonomy" id="43687"/>
    <lineage>
        <taxon>Archaea</taxon>
        <taxon>Thermoproteota</taxon>
        <taxon>Thermoprotei</taxon>
        <taxon>Sulfolobales</taxon>
        <taxon>Sulfolobaceae</taxon>
        <taxon>Metallosphaera</taxon>
    </lineage>
</organism>
<keyword evidence="1" id="KW-1133">Transmembrane helix</keyword>
<accession>A0A088E5Q9</accession>
<dbReference type="EMBL" id="CP012172">
    <property type="protein sequence ID" value="AKV74493.1"/>
    <property type="molecule type" value="Genomic_DNA"/>
</dbReference>
<dbReference type="EMBL" id="CP012173">
    <property type="protein sequence ID" value="AKV76732.1"/>
    <property type="molecule type" value="Genomic_DNA"/>
</dbReference>
<evidence type="ECO:0000313" key="7">
    <source>
        <dbReference type="EMBL" id="AKV83468.1"/>
    </source>
</evidence>